<dbReference type="GO" id="GO:0010133">
    <property type="term" value="P:L-proline catabolic process to L-glutamate"/>
    <property type="evidence" value="ECO:0007669"/>
    <property type="project" value="UniProtKB-UniRule"/>
</dbReference>
<reference evidence="12 13" key="1">
    <citation type="journal article" date="2012" name="BMC Genomics">
        <title>Comparative genomics of the white-rot fungi, Phanerochaete carnosa and P. chrysosporium, to elucidate the genetic basis of the distinct wood types they colonize.</title>
        <authorList>
            <person name="Suzuki H."/>
            <person name="MacDonald J."/>
            <person name="Syed K."/>
            <person name="Salamov A."/>
            <person name="Hori C."/>
            <person name="Aerts A."/>
            <person name="Henrissat B."/>
            <person name="Wiebenga A."/>
            <person name="vanKuyk P.A."/>
            <person name="Barry K."/>
            <person name="Lindquist E."/>
            <person name="LaButti K."/>
            <person name="Lapidus A."/>
            <person name="Lucas S."/>
            <person name="Coutinho P."/>
            <person name="Gong Y."/>
            <person name="Samejima M."/>
            <person name="Mahadevan R."/>
            <person name="Abou-Zaid M."/>
            <person name="de Vries R.P."/>
            <person name="Igarashi K."/>
            <person name="Yadav J.S."/>
            <person name="Grigoriev I.V."/>
            <person name="Master E.R."/>
        </authorList>
    </citation>
    <scope>NUCLEOTIDE SEQUENCE [LARGE SCALE GENOMIC DNA]</scope>
    <source>
        <strain evidence="12 13">HHB-10118-sp</strain>
    </source>
</reference>
<dbReference type="CDD" id="cd07123">
    <property type="entry name" value="ALDH_F4-17_P5CDH"/>
    <property type="match status" value="1"/>
</dbReference>
<keyword evidence="13" id="KW-1185">Reference proteome</keyword>
<dbReference type="RefSeq" id="XP_007392555.1">
    <property type="nucleotide sequence ID" value="XM_007392493.1"/>
</dbReference>
<dbReference type="Proteomes" id="UP000008370">
    <property type="component" value="Unassembled WGS sequence"/>
</dbReference>
<dbReference type="InterPro" id="IPR029510">
    <property type="entry name" value="Ald_DH_CS_GLU"/>
</dbReference>
<dbReference type="GO" id="GO:0005759">
    <property type="term" value="C:mitochondrial matrix"/>
    <property type="evidence" value="ECO:0007669"/>
    <property type="project" value="TreeGrafter"/>
</dbReference>
<evidence type="ECO:0000256" key="10">
    <source>
        <dbReference type="RuleBase" id="RU366030"/>
    </source>
</evidence>
<dbReference type="InterPro" id="IPR016163">
    <property type="entry name" value="Ald_DH_C"/>
</dbReference>
<dbReference type="Gene3D" id="3.40.605.10">
    <property type="entry name" value="Aldehyde Dehydrogenase, Chain A, domain 1"/>
    <property type="match status" value="1"/>
</dbReference>
<dbReference type="InterPro" id="IPR050485">
    <property type="entry name" value="Proline_metab_enzyme"/>
</dbReference>
<dbReference type="InterPro" id="IPR005931">
    <property type="entry name" value="P5CDH/ALDH4A1"/>
</dbReference>
<dbReference type="OrthoDB" id="5322683at2759"/>
<evidence type="ECO:0000256" key="6">
    <source>
        <dbReference type="ARBA" id="ARBA00048142"/>
    </source>
</evidence>
<keyword evidence="4 9" id="KW-0520">NAD</keyword>
<dbReference type="HOGENOM" id="CLU_005391_4_1_1"/>
<protein>
    <recommendedName>
        <fullName evidence="9 10">Multifunctional fusion protein</fullName>
    </recommendedName>
    <domain>
        <recommendedName>
            <fullName evidence="10">Delta-1-pyrroline-5-carboxylate dehydrogenase</fullName>
            <shortName evidence="10">P5C dehydrogenase</shortName>
        </recommendedName>
        <alternativeName>
            <fullName evidence="9">L-glutamate gamma-semialdehyde dehydrogenase</fullName>
        </alternativeName>
    </domain>
    <domain>
        <recommendedName>
            <fullName evidence="9">L-glutamate gamma-semialdehyde dehydrogenase</fullName>
            <ecNumber evidence="9">1.2.1.88</ecNumber>
        </recommendedName>
    </domain>
</protein>
<comment type="pathway">
    <text evidence="1 9">Amino-acid degradation; L-proline degradation into L-glutamate; L-glutamate from L-proline: step 2/2.</text>
</comment>
<evidence type="ECO:0000256" key="7">
    <source>
        <dbReference type="PROSITE-ProRule" id="PRU10007"/>
    </source>
</evidence>
<dbReference type="Pfam" id="PF00171">
    <property type="entry name" value="Aldedh"/>
    <property type="match status" value="1"/>
</dbReference>
<accession>K5XAP6</accession>
<dbReference type="PROSITE" id="PS00070">
    <property type="entry name" value="ALDEHYDE_DEHYDR_CYS"/>
    <property type="match status" value="1"/>
</dbReference>
<dbReference type="InterPro" id="IPR015590">
    <property type="entry name" value="Aldehyde_DH_dom"/>
</dbReference>
<keyword evidence="3 8" id="KW-0560">Oxidoreductase</keyword>
<dbReference type="Gene3D" id="3.40.309.10">
    <property type="entry name" value="Aldehyde Dehydrogenase, Chain A, domain 2"/>
    <property type="match status" value="1"/>
</dbReference>
<evidence type="ECO:0000313" key="12">
    <source>
        <dbReference type="EMBL" id="EKM60007.1"/>
    </source>
</evidence>
<organism evidence="12 13">
    <name type="scientific">Phanerochaete carnosa (strain HHB-10118-sp)</name>
    <name type="common">White-rot fungus</name>
    <name type="synonym">Peniophora carnosa</name>
    <dbReference type="NCBI Taxonomy" id="650164"/>
    <lineage>
        <taxon>Eukaryota</taxon>
        <taxon>Fungi</taxon>
        <taxon>Dikarya</taxon>
        <taxon>Basidiomycota</taxon>
        <taxon>Agaricomycotina</taxon>
        <taxon>Agaricomycetes</taxon>
        <taxon>Polyporales</taxon>
        <taxon>Phanerochaetaceae</taxon>
        <taxon>Phanerochaete</taxon>
    </lineage>
</organism>
<dbReference type="GO" id="GO:0003842">
    <property type="term" value="F:L-glutamate gamma-semialdehyde dehydrogenase activity"/>
    <property type="evidence" value="ECO:0007669"/>
    <property type="project" value="UniProtKB-UniRule"/>
</dbReference>
<sequence length="547" mass="59890">MTTPQLATFKVPDIANEPMRAYGPGSPERKGLQEAIAQMEKELPFEVPCIVNGKPVKTGKLAKQPIPSDHAKHLCTYHEADQATVAAAIDGALAAKAEWEAMPWSDRAAIFLKAADLVSGKYRYKLMAATIFGQGKNAWQAEIDAAAELTDFLRFGVRYVEELYSIQPPKNTAGSWNRLEYRALEGFVFAVSPFNFTAIGGNLVATPALVGNTVVWKPSPAATYSNYIVYKIFEEAGVPPGVIQFVPGSPVEVCAQVLAHPNFAALHFTGSTFVFKKLWKDVAANIDTYRSYPRLVGETGGKNFHLVHRSAEVKNAVMQSVRGAFEYQGQKCSALSRLYISESLWNNGFKEQLLNEVAKLKVGPTQEWTSFIGPVIGRPAYDKITSYIQKAKEAGGEVLIGGSGDDSKGYFVQPTVILTKDPKSVTIVEEIFGPVLTVFVYDDDDWEKTLELIDTTSPYSLTGSIFATERKALLQATNKLRNAAGNVYYNEKCTGAVVGQQPFGGARASGTNDKAGSMAIFYRFVSARSIKENFIGLEDYLYPSNLQ</sequence>
<feature type="domain" description="Aldehyde dehydrogenase" evidence="11">
    <location>
        <begin position="70"/>
        <end position="520"/>
    </location>
</feature>
<name>K5XAP6_PHACS</name>
<evidence type="ECO:0000259" key="11">
    <source>
        <dbReference type="Pfam" id="PF00171"/>
    </source>
</evidence>
<dbReference type="FunFam" id="3.40.605.10:FF:000006">
    <property type="entry name" value="1-pyrroline-5-carboxylate dehydrogenase"/>
    <property type="match status" value="1"/>
</dbReference>
<dbReference type="PANTHER" id="PTHR42862:SF1">
    <property type="entry name" value="DELTA-1-PYRROLINE-5-CARBOXYLATE DEHYDROGENASE 2, ISOFORM A-RELATED"/>
    <property type="match status" value="1"/>
</dbReference>
<dbReference type="FunCoup" id="K5XAP6">
    <property type="interactions" value="168"/>
</dbReference>
<evidence type="ECO:0000256" key="3">
    <source>
        <dbReference type="ARBA" id="ARBA00023002"/>
    </source>
</evidence>
<comment type="similarity">
    <text evidence="2 8">Belongs to the aldehyde dehydrogenase family.</text>
</comment>
<dbReference type="STRING" id="650164.K5XAP6"/>
<gene>
    <name evidence="12" type="ORF">PHACADRAFT_250853</name>
</gene>
<dbReference type="PROSITE" id="PS00687">
    <property type="entry name" value="ALDEHYDE_DEHYDR_GLU"/>
    <property type="match status" value="1"/>
</dbReference>
<dbReference type="SUPFAM" id="SSF53720">
    <property type="entry name" value="ALDH-like"/>
    <property type="match status" value="1"/>
</dbReference>
<dbReference type="AlphaFoldDB" id="K5XAP6"/>
<dbReference type="NCBIfam" id="TIGR01236">
    <property type="entry name" value="D1pyr5carbox1"/>
    <property type="match status" value="1"/>
</dbReference>
<keyword evidence="5 9" id="KW-0642">Proline metabolism</keyword>
<dbReference type="InterPro" id="IPR016162">
    <property type="entry name" value="Ald_DH_N"/>
</dbReference>
<dbReference type="UniPathway" id="UPA00261">
    <property type="reaction ID" value="UER00374"/>
</dbReference>
<dbReference type="PANTHER" id="PTHR42862">
    <property type="entry name" value="DELTA-1-PYRROLINE-5-CARBOXYLATE DEHYDROGENASE 1, ISOFORM A-RELATED"/>
    <property type="match status" value="1"/>
</dbReference>
<feature type="active site" evidence="7">
    <location>
        <position position="298"/>
    </location>
</feature>
<evidence type="ECO:0000256" key="4">
    <source>
        <dbReference type="ARBA" id="ARBA00023027"/>
    </source>
</evidence>
<evidence type="ECO:0000256" key="1">
    <source>
        <dbReference type="ARBA" id="ARBA00004786"/>
    </source>
</evidence>
<dbReference type="EMBL" id="JH930469">
    <property type="protein sequence ID" value="EKM60007.1"/>
    <property type="molecule type" value="Genomic_DNA"/>
</dbReference>
<dbReference type="InterPro" id="IPR016160">
    <property type="entry name" value="Ald_DH_CS_CYS"/>
</dbReference>
<comment type="catalytic activity">
    <reaction evidence="6 9">
        <text>L-glutamate 5-semialdehyde + NAD(+) + H2O = L-glutamate + NADH + 2 H(+)</text>
        <dbReference type="Rhea" id="RHEA:30235"/>
        <dbReference type="ChEBI" id="CHEBI:15377"/>
        <dbReference type="ChEBI" id="CHEBI:15378"/>
        <dbReference type="ChEBI" id="CHEBI:29985"/>
        <dbReference type="ChEBI" id="CHEBI:57540"/>
        <dbReference type="ChEBI" id="CHEBI:57945"/>
        <dbReference type="ChEBI" id="CHEBI:58066"/>
        <dbReference type="EC" id="1.2.1.88"/>
    </reaction>
</comment>
<dbReference type="InterPro" id="IPR016161">
    <property type="entry name" value="Ald_DH/histidinol_DH"/>
</dbReference>
<dbReference type="FunFam" id="3.40.309.10:FF:000005">
    <property type="entry name" value="1-pyrroline-5-carboxylate dehydrogenase 1"/>
    <property type="match status" value="1"/>
</dbReference>
<proteinExistence type="inferred from homology"/>
<dbReference type="GeneID" id="18915045"/>
<dbReference type="EC" id="1.2.1.88" evidence="9"/>
<dbReference type="KEGG" id="pco:PHACADRAFT_250853"/>
<evidence type="ECO:0000256" key="2">
    <source>
        <dbReference type="ARBA" id="ARBA00009986"/>
    </source>
</evidence>
<evidence type="ECO:0000256" key="9">
    <source>
        <dbReference type="RuleBase" id="RU366016"/>
    </source>
</evidence>
<evidence type="ECO:0000313" key="13">
    <source>
        <dbReference type="Proteomes" id="UP000008370"/>
    </source>
</evidence>
<dbReference type="InParanoid" id="K5XAP6"/>
<evidence type="ECO:0000256" key="8">
    <source>
        <dbReference type="RuleBase" id="RU003345"/>
    </source>
</evidence>
<evidence type="ECO:0000256" key="5">
    <source>
        <dbReference type="ARBA" id="ARBA00023062"/>
    </source>
</evidence>